<sequence>MLAHELAHDFPALRADAQLADVLAAMVRGSLPGIVILGSNNRPQATLSLPEVLDLLLPWPFRESPNLANVFPDDMADRILLEAVEHPIGELLRPHFPDRCWVRGQATTLEVVTAMVRQRSPLAMVLDAAAGPGVISAHSLIGRLTQPHDPGCTGQNAECRW</sequence>
<evidence type="ECO:0000313" key="1">
    <source>
        <dbReference type="EMBL" id="GAA2701987.1"/>
    </source>
</evidence>
<dbReference type="Gene3D" id="3.10.580.10">
    <property type="entry name" value="CBS-domain"/>
    <property type="match status" value="1"/>
</dbReference>
<comment type="caution">
    <text evidence="1">The sequence shown here is derived from an EMBL/GenBank/DDBJ whole genome shotgun (WGS) entry which is preliminary data.</text>
</comment>
<reference evidence="1 2" key="1">
    <citation type="journal article" date="2019" name="Int. J. Syst. Evol. Microbiol.">
        <title>The Global Catalogue of Microorganisms (GCM) 10K type strain sequencing project: providing services to taxonomists for standard genome sequencing and annotation.</title>
        <authorList>
            <consortium name="The Broad Institute Genomics Platform"/>
            <consortium name="The Broad Institute Genome Sequencing Center for Infectious Disease"/>
            <person name="Wu L."/>
            <person name="Ma J."/>
        </authorList>
    </citation>
    <scope>NUCLEOTIDE SEQUENCE [LARGE SCALE GENOMIC DNA]</scope>
    <source>
        <strain evidence="1 2">JCM 6835</strain>
    </source>
</reference>
<evidence type="ECO:0000313" key="2">
    <source>
        <dbReference type="Proteomes" id="UP001501666"/>
    </source>
</evidence>
<proteinExistence type="predicted"/>
<organism evidence="1 2">
    <name type="scientific">Nonomuraea recticatena</name>
    <dbReference type="NCBI Taxonomy" id="46178"/>
    <lineage>
        <taxon>Bacteria</taxon>
        <taxon>Bacillati</taxon>
        <taxon>Actinomycetota</taxon>
        <taxon>Actinomycetes</taxon>
        <taxon>Streptosporangiales</taxon>
        <taxon>Streptosporangiaceae</taxon>
        <taxon>Nonomuraea</taxon>
    </lineage>
</organism>
<dbReference type="SUPFAM" id="SSF54631">
    <property type="entry name" value="CBS-domain pair"/>
    <property type="match status" value="1"/>
</dbReference>
<evidence type="ECO:0008006" key="3">
    <source>
        <dbReference type="Google" id="ProtNLM"/>
    </source>
</evidence>
<protein>
    <recommendedName>
        <fullName evidence="3">CBS domain-containing protein</fullName>
    </recommendedName>
</protein>
<dbReference type="Proteomes" id="UP001501666">
    <property type="component" value="Unassembled WGS sequence"/>
</dbReference>
<accession>A0ABN3TFD9</accession>
<dbReference type="EMBL" id="BAAATE010000074">
    <property type="protein sequence ID" value="GAA2701987.1"/>
    <property type="molecule type" value="Genomic_DNA"/>
</dbReference>
<keyword evidence="2" id="KW-1185">Reference proteome</keyword>
<name>A0ABN3TFD9_9ACTN</name>
<dbReference type="InterPro" id="IPR046342">
    <property type="entry name" value="CBS_dom_sf"/>
</dbReference>
<gene>
    <name evidence="1" type="ORF">GCM10010412_099970</name>
</gene>
<dbReference type="RefSeq" id="WP_346158154.1">
    <property type="nucleotide sequence ID" value="NZ_BAAATE010000074.1"/>
</dbReference>